<dbReference type="SUPFAM" id="SSF46894">
    <property type="entry name" value="C-terminal effector domain of the bipartite response regulators"/>
    <property type="match status" value="1"/>
</dbReference>
<organism evidence="8 9">
    <name type="scientific">Nocardiopsis algeriensis</name>
    <dbReference type="NCBI Taxonomy" id="1478215"/>
    <lineage>
        <taxon>Bacteria</taxon>
        <taxon>Bacillati</taxon>
        <taxon>Actinomycetota</taxon>
        <taxon>Actinomycetes</taxon>
        <taxon>Streptosporangiales</taxon>
        <taxon>Nocardiopsidaceae</taxon>
        <taxon>Nocardiopsis</taxon>
    </lineage>
</organism>
<dbReference type="InterPro" id="IPR016032">
    <property type="entry name" value="Sig_transdc_resp-reg_C-effctor"/>
</dbReference>
<dbReference type="Proteomes" id="UP000536604">
    <property type="component" value="Unassembled WGS sequence"/>
</dbReference>
<evidence type="ECO:0000256" key="2">
    <source>
        <dbReference type="ARBA" id="ARBA00023015"/>
    </source>
</evidence>
<comment type="caution">
    <text evidence="5">Lacks conserved residue(s) required for the propagation of feature annotation.</text>
</comment>
<dbReference type="GO" id="GO:0000160">
    <property type="term" value="P:phosphorelay signal transduction system"/>
    <property type="evidence" value="ECO:0007669"/>
    <property type="project" value="InterPro"/>
</dbReference>
<dbReference type="SUPFAM" id="SSF52172">
    <property type="entry name" value="CheY-like"/>
    <property type="match status" value="1"/>
</dbReference>
<dbReference type="RefSeq" id="WP_184292649.1">
    <property type="nucleotide sequence ID" value="NZ_JACHJO010000009.1"/>
</dbReference>
<evidence type="ECO:0000259" key="7">
    <source>
        <dbReference type="PROSITE" id="PS50110"/>
    </source>
</evidence>
<dbReference type="PANTHER" id="PTHR43214">
    <property type="entry name" value="TWO-COMPONENT RESPONSE REGULATOR"/>
    <property type="match status" value="1"/>
</dbReference>
<comment type="caution">
    <text evidence="8">The sequence shown here is derived from an EMBL/GenBank/DDBJ whole genome shotgun (WGS) entry which is preliminary data.</text>
</comment>
<keyword evidence="3 8" id="KW-0238">DNA-binding</keyword>
<dbReference type="EMBL" id="JACHJO010000009">
    <property type="protein sequence ID" value="MBB6121190.1"/>
    <property type="molecule type" value="Genomic_DNA"/>
</dbReference>
<dbReference type="PANTHER" id="PTHR43214:SF24">
    <property type="entry name" value="TRANSCRIPTIONAL REGULATORY PROTEIN NARL-RELATED"/>
    <property type="match status" value="1"/>
</dbReference>
<name>A0A841ISI9_9ACTN</name>
<dbReference type="SMART" id="SM00448">
    <property type="entry name" value="REC"/>
    <property type="match status" value="1"/>
</dbReference>
<dbReference type="PROSITE" id="PS00622">
    <property type="entry name" value="HTH_LUXR_1"/>
    <property type="match status" value="1"/>
</dbReference>
<sequence>MSATVLLVDDQPLVRAGFRMILESAPHLSVAGELSDARRAPAEAASLLPDVVLLGVHADSAAGLRAVREITGRPRSPGHRARVVVLSDSDRDEHLAEALRAGASGFLLKDMRPGELVSAVETVARGGCVVSPQLLGRLLERLAPLLPPAEARPPGPLTERENEVLRLVARGWSNAEIAEHLVLGETTVKSHVGRILTKLGLRDRVQAVVHAYESGLVRPGAGPTPH</sequence>
<accession>A0A841ISI9</accession>
<dbReference type="PRINTS" id="PR00038">
    <property type="entry name" value="HTHLUXR"/>
</dbReference>
<dbReference type="AlphaFoldDB" id="A0A841ISI9"/>
<keyword evidence="4" id="KW-0804">Transcription</keyword>
<dbReference type="SMART" id="SM00421">
    <property type="entry name" value="HTH_LUXR"/>
    <property type="match status" value="1"/>
</dbReference>
<evidence type="ECO:0000256" key="5">
    <source>
        <dbReference type="PROSITE-ProRule" id="PRU00169"/>
    </source>
</evidence>
<dbReference type="InterPro" id="IPR001789">
    <property type="entry name" value="Sig_transdc_resp-reg_receiver"/>
</dbReference>
<keyword evidence="1" id="KW-0597">Phosphoprotein</keyword>
<keyword evidence="2" id="KW-0805">Transcription regulation</keyword>
<dbReference type="CDD" id="cd06170">
    <property type="entry name" value="LuxR_C_like"/>
    <property type="match status" value="1"/>
</dbReference>
<dbReference type="InterPro" id="IPR039420">
    <property type="entry name" value="WalR-like"/>
</dbReference>
<evidence type="ECO:0000256" key="3">
    <source>
        <dbReference type="ARBA" id="ARBA00023125"/>
    </source>
</evidence>
<evidence type="ECO:0000313" key="8">
    <source>
        <dbReference type="EMBL" id="MBB6121190.1"/>
    </source>
</evidence>
<dbReference type="Pfam" id="PF00072">
    <property type="entry name" value="Response_reg"/>
    <property type="match status" value="1"/>
</dbReference>
<gene>
    <name evidence="8" type="ORF">FHS13_003158</name>
</gene>
<feature type="domain" description="Response regulatory" evidence="7">
    <location>
        <begin position="4"/>
        <end position="124"/>
    </location>
</feature>
<protein>
    <submittedName>
        <fullName evidence="8">DNA-binding NarL/FixJ family response regulator</fullName>
    </submittedName>
</protein>
<dbReference type="PROSITE" id="PS50110">
    <property type="entry name" value="RESPONSE_REGULATORY"/>
    <property type="match status" value="1"/>
</dbReference>
<dbReference type="PROSITE" id="PS50043">
    <property type="entry name" value="HTH_LUXR_2"/>
    <property type="match status" value="1"/>
</dbReference>
<dbReference type="CDD" id="cd17535">
    <property type="entry name" value="REC_NarL-like"/>
    <property type="match status" value="1"/>
</dbReference>
<dbReference type="GO" id="GO:0006355">
    <property type="term" value="P:regulation of DNA-templated transcription"/>
    <property type="evidence" value="ECO:0007669"/>
    <property type="project" value="InterPro"/>
</dbReference>
<dbReference type="InterPro" id="IPR011006">
    <property type="entry name" value="CheY-like_superfamily"/>
</dbReference>
<keyword evidence="9" id="KW-1185">Reference proteome</keyword>
<evidence type="ECO:0000313" key="9">
    <source>
        <dbReference type="Proteomes" id="UP000536604"/>
    </source>
</evidence>
<reference evidence="8 9" key="1">
    <citation type="submission" date="2020-08" db="EMBL/GenBank/DDBJ databases">
        <title>Genomic Encyclopedia of Type Strains, Phase III (KMG-III): the genomes of soil and plant-associated and newly described type strains.</title>
        <authorList>
            <person name="Whitman W."/>
        </authorList>
    </citation>
    <scope>NUCLEOTIDE SEQUENCE [LARGE SCALE GENOMIC DNA]</scope>
    <source>
        <strain evidence="8 9">CECT 8712</strain>
    </source>
</reference>
<evidence type="ECO:0000259" key="6">
    <source>
        <dbReference type="PROSITE" id="PS50043"/>
    </source>
</evidence>
<dbReference type="InterPro" id="IPR058245">
    <property type="entry name" value="NreC/VraR/RcsB-like_REC"/>
</dbReference>
<dbReference type="GO" id="GO:0003677">
    <property type="term" value="F:DNA binding"/>
    <property type="evidence" value="ECO:0007669"/>
    <property type="project" value="UniProtKB-KW"/>
</dbReference>
<evidence type="ECO:0000256" key="4">
    <source>
        <dbReference type="ARBA" id="ARBA00023163"/>
    </source>
</evidence>
<evidence type="ECO:0000256" key="1">
    <source>
        <dbReference type="ARBA" id="ARBA00022553"/>
    </source>
</evidence>
<dbReference type="InterPro" id="IPR000792">
    <property type="entry name" value="Tscrpt_reg_LuxR_C"/>
</dbReference>
<feature type="domain" description="HTH luxR-type" evidence="6">
    <location>
        <begin position="150"/>
        <end position="215"/>
    </location>
</feature>
<dbReference type="Gene3D" id="3.40.50.2300">
    <property type="match status" value="1"/>
</dbReference>
<proteinExistence type="predicted"/>
<dbReference type="Pfam" id="PF00196">
    <property type="entry name" value="GerE"/>
    <property type="match status" value="1"/>
</dbReference>